<feature type="region of interest" description="Disordered" evidence="1">
    <location>
        <begin position="382"/>
        <end position="515"/>
    </location>
</feature>
<keyword evidence="4" id="KW-1185">Reference proteome</keyword>
<feature type="compositionally biased region" description="Acidic residues" evidence="1">
    <location>
        <begin position="425"/>
        <end position="452"/>
    </location>
</feature>
<dbReference type="InterPro" id="IPR018289">
    <property type="entry name" value="MULE_transposase_dom"/>
</dbReference>
<reference evidence="3 4" key="1">
    <citation type="submission" date="2019-05" db="EMBL/GenBank/DDBJ databases">
        <title>Emergence of the Ug99 lineage of the wheat stem rust pathogen through somatic hybridization.</title>
        <authorList>
            <person name="Li F."/>
            <person name="Upadhyaya N.M."/>
            <person name="Sperschneider J."/>
            <person name="Matny O."/>
            <person name="Nguyen-Phuc H."/>
            <person name="Mago R."/>
            <person name="Raley C."/>
            <person name="Miller M.E."/>
            <person name="Silverstein K.A.T."/>
            <person name="Henningsen E."/>
            <person name="Hirsch C.D."/>
            <person name="Visser B."/>
            <person name="Pretorius Z.A."/>
            <person name="Steffenson B.J."/>
            <person name="Schwessinger B."/>
            <person name="Dodds P.N."/>
            <person name="Figueroa M."/>
        </authorList>
    </citation>
    <scope>NUCLEOTIDE SEQUENCE [LARGE SCALE GENOMIC DNA]</scope>
    <source>
        <strain evidence="3">21-0</strain>
    </source>
</reference>
<dbReference type="Proteomes" id="UP000324748">
    <property type="component" value="Unassembled WGS sequence"/>
</dbReference>
<accession>A0A5B0M1Z2</accession>
<sequence length="515" mass="56239">MRIQWSNFRCPKWTFGWNEQGDQGGLAEVSGRHEGRQAWRGNENPAIARLVVCTGYLAITPIPQQFPKCYWELRASASPHNHGPINAIAQMLNKTNGGICLTSNDLQYDCRGKGRAKRGGGEGVHPILAPLRSKVRNWEHEQPMTQKVNFYTYDKCHQLFPSCTLWGKSATNMTFSIGFCFMRNETNEAYAMALNKLAGVWAPERTPQVVVTDREKALRNAIARSFVKDQAGNGTCSKSKWNEVQYAKDEATYDAAWARLCEISWRASAWFVLAQVSLEKPQGGHGGFVFEKIADAVTKQVTRNVVNLENQAVSSCPGIEPPFKHLHACVLIHALHLANAQHKIWKEKACAKAGGADDSECTGSYKASMGIPCWHMVEKPKAKCKDGTNTRAPATVLGKRKQAASLSPSGDKGDKGPPVASAGSEGDDSSLDSSEFSEDESDEEIATSEAYEDATREDGEGNCDMPPSGVDLVSALVSNTADPQGSIGPITTGPQKLNPSLREETPPSRRVESIL</sequence>
<evidence type="ECO:0000259" key="2">
    <source>
        <dbReference type="Pfam" id="PF10551"/>
    </source>
</evidence>
<evidence type="ECO:0000313" key="4">
    <source>
        <dbReference type="Proteomes" id="UP000324748"/>
    </source>
</evidence>
<dbReference type="Pfam" id="PF10551">
    <property type="entry name" value="MULE"/>
    <property type="match status" value="1"/>
</dbReference>
<dbReference type="AlphaFoldDB" id="A0A5B0M1Z2"/>
<proteinExistence type="predicted"/>
<evidence type="ECO:0000313" key="3">
    <source>
        <dbReference type="EMBL" id="KAA1070805.1"/>
    </source>
</evidence>
<organism evidence="3 4">
    <name type="scientific">Puccinia graminis f. sp. tritici</name>
    <dbReference type="NCBI Taxonomy" id="56615"/>
    <lineage>
        <taxon>Eukaryota</taxon>
        <taxon>Fungi</taxon>
        <taxon>Dikarya</taxon>
        <taxon>Basidiomycota</taxon>
        <taxon>Pucciniomycotina</taxon>
        <taxon>Pucciniomycetes</taxon>
        <taxon>Pucciniales</taxon>
        <taxon>Pucciniaceae</taxon>
        <taxon>Puccinia</taxon>
    </lineage>
</organism>
<name>A0A5B0M1Z2_PUCGR</name>
<dbReference type="EMBL" id="VSWC01000171">
    <property type="protein sequence ID" value="KAA1070805.1"/>
    <property type="molecule type" value="Genomic_DNA"/>
</dbReference>
<gene>
    <name evidence="3" type="ORF">PGT21_024361</name>
</gene>
<feature type="domain" description="MULE transposase" evidence="2">
    <location>
        <begin position="152"/>
        <end position="229"/>
    </location>
</feature>
<comment type="caution">
    <text evidence="3">The sequence shown here is derived from an EMBL/GenBank/DDBJ whole genome shotgun (WGS) entry which is preliminary data.</text>
</comment>
<evidence type="ECO:0000256" key="1">
    <source>
        <dbReference type="SAM" id="MobiDB-lite"/>
    </source>
</evidence>
<feature type="compositionally biased region" description="Basic and acidic residues" evidence="1">
    <location>
        <begin position="501"/>
        <end position="515"/>
    </location>
</feature>
<protein>
    <recommendedName>
        <fullName evidence="2">MULE transposase domain-containing protein</fullName>
    </recommendedName>
</protein>
<dbReference type="OrthoDB" id="2507564at2759"/>